<accession>A0A0G4HC09</accession>
<evidence type="ECO:0000256" key="8">
    <source>
        <dbReference type="ARBA" id="ARBA00023163"/>
    </source>
</evidence>
<dbReference type="PANTHER" id="PTHR12831">
    <property type="entry name" value="TRANSCRIPTION INITIATION FACTOR IIH TFIIH , POLYPEPTIDE 3-RELATED"/>
    <property type="match status" value="1"/>
</dbReference>
<dbReference type="EMBL" id="CDMZ01002208">
    <property type="protein sequence ID" value="CEM41310.1"/>
    <property type="molecule type" value="Genomic_DNA"/>
</dbReference>
<comment type="subcellular location">
    <subcellularLocation>
        <location evidence="1">Nucleus</location>
    </subcellularLocation>
</comment>
<dbReference type="InterPro" id="IPR004600">
    <property type="entry name" value="TFIIH_Tfb4/GTF2H3"/>
</dbReference>
<dbReference type="VEuPathDB" id="CryptoDB:Cvel_25942"/>
<keyword evidence="9" id="KW-0234">DNA repair</keyword>
<gene>
    <name evidence="11" type="ORF">Cvel_25942</name>
</gene>
<evidence type="ECO:0008006" key="12">
    <source>
        <dbReference type="Google" id="ProtNLM"/>
    </source>
</evidence>
<comment type="similarity">
    <text evidence="2">Belongs to the TFB4 family.</text>
</comment>
<dbReference type="PANTHER" id="PTHR12831:SF0">
    <property type="entry name" value="GENERAL TRANSCRIPTION FACTOR IIH SUBUNIT 3"/>
    <property type="match status" value="1"/>
</dbReference>
<dbReference type="Gene3D" id="3.40.50.410">
    <property type="entry name" value="von Willebrand factor, type A domain"/>
    <property type="match status" value="1"/>
</dbReference>
<proteinExistence type="inferred from homology"/>
<keyword evidence="4" id="KW-0227">DNA damage</keyword>
<evidence type="ECO:0000256" key="10">
    <source>
        <dbReference type="ARBA" id="ARBA00023242"/>
    </source>
</evidence>
<organism evidence="11">
    <name type="scientific">Chromera velia CCMP2878</name>
    <dbReference type="NCBI Taxonomy" id="1169474"/>
    <lineage>
        <taxon>Eukaryota</taxon>
        <taxon>Sar</taxon>
        <taxon>Alveolata</taxon>
        <taxon>Colpodellida</taxon>
        <taxon>Chromeraceae</taxon>
        <taxon>Chromera</taxon>
    </lineage>
</organism>
<evidence type="ECO:0000256" key="3">
    <source>
        <dbReference type="ARBA" id="ARBA00022723"/>
    </source>
</evidence>
<dbReference type="GO" id="GO:0000439">
    <property type="term" value="C:transcription factor TFIIH core complex"/>
    <property type="evidence" value="ECO:0007669"/>
    <property type="project" value="InterPro"/>
</dbReference>
<evidence type="ECO:0000256" key="7">
    <source>
        <dbReference type="ARBA" id="ARBA00023015"/>
    </source>
</evidence>
<protein>
    <recommendedName>
        <fullName evidence="12">General transcription factor IIH subunit 3</fullName>
    </recommendedName>
</protein>
<dbReference type="InterPro" id="IPR036465">
    <property type="entry name" value="vWFA_dom_sf"/>
</dbReference>
<evidence type="ECO:0000256" key="6">
    <source>
        <dbReference type="ARBA" id="ARBA00022833"/>
    </source>
</evidence>
<keyword evidence="10" id="KW-0539">Nucleus</keyword>
<dbReference type="AlphaFoldDB" id="A0A0G4HC09"/>
<evidence type="ECO:0000313" key="11">
    <source>
        <dbReference type="EMBL" id="CEM41310.1"/>
    </source>
</evidence>
<name>A0A0G4HC09_9ALVE</name>
<dbReference type="GO" id="GO:0006289">
    <property type="term" value="P:nucleotide-excision repair"/>
    <property type="evidence" value="ECO:0007669"/>
    <property type="project" value="InterPro"/>
</dbReference>
<evidence type="ECO:0000256" key="2">
    <source>
        <dbReference type="ARBA" id="ARBA00005273"/>
    </source>
</evidence>
<evidence type="ECO:0000256" key="9">
    <source>
        <dbReference type="ARBA" id="ARBA00023204"/>
    </source>
</evidence>
<reference evidence="11" key="1">
    <citation type="submission" date="2014-11" db="EMBL/GenBank/DDBJ databases">
        <authorList>
            <person name="Otto D Thomas"/>
            <person name="Naeem Raeece"/>
        </authorList>
    </citation>
    <scope>NUCLEOTIDE SEQUENCE</scope>
</reference>
<keyword evidence="5" id="KW-0863">Zinc-finger</keyword>
<evidence type="ECO:0000256" key="4">
    <source>
        <dbReference type="ARBA" id="ARBA00022763"/>
    </source>
</evidence>
<evidence type="ECO:0000256" key="5">
    <source>
        <dbReference type="ARBA" id="ARBA00022771"/>
    </source>
</evidence>
<dbReference type="GO" id="GO:0005675">
    <property type="term" value="C:transcription factor TFIIH holo complex"/>
    <property type="evidence" value="ECO:0007669"/>
    <property type="project" value="TreeGrafter"/>
</dbReference>
<dbReference type="GO" id="GO:0008270">
    <property type="term" value="F:zinc ion binding"/>
    <property type="evidence" value="ECO:0007669"/>
    <property type="project" value="UniProtKB-KW"/>
</dbReference>
<dbReference type="GO" id="GO:0006355">
    <property type="term" value="P:regulation of DNA-templated transcription"/>
    <property type="evidence" value="ECO:0007669"/>
    <property type="project" value="InterPro"/>
</dbReference>
<evidence type="ECO:0000256" key="1">
    <source>
        <dbReference type="ARBA" id="ARBA00004123"/>
    </source>
</evidence>
<keyword evidence="7" id="KW-0805">Transcription regulation</keyword>
<keyword evidence="3" id="KW-0479">Metal-binding</keyword>
<keyword evidence="8" id="KW-0804">Transcription</keyword>
<keyword evidence="6" id="KW-0862">Zinc</keyword>
<sequence length="390" mass="41668">MAVECMSERRLLVVVLDANGHLWGSRLAKNERKTTDEKRELEFKDVWIALVQYIGAFNVTGSCQLGVIVCHSKGSKFIFHGNCADFCWDAQRQTATDEVVGFVRAGGGAGGESMIGAALTQALTYANRIVQSFPTREIKDGRRVVQTLPGCEAQILCVEATQAPPLAPAPVSRQSYGNAAAAAAVGGRHLGGSSGGTPEALGGAPRFEPFPRQFMALMNVGYAAKKKGIMVDVLSLGDASSPLLKQVAMNSGGVWRNFPWFDVQSGWGGGGPGGGMQRGGRPDADGPSEDIYVSGNLLPFMLLHFLATKSARGILRGLKADSEKQLTSQQAVCFCHHRAVRDLAFVCSSCLAIYCSETVDENLSKCRVCGARPGSENMKPEKRPLNSLLI</sequence>